<dbReference type="STRING" id="36874.HQ34_04365"/>
<dbReference type="AlphaFoldDB" id="A0A099WXI5"/>
<name>A0A099WXI5_PORCN</name>
<organism evidence="1 2">
    <name type="scientific">Porphyromonas cangingivalis</name>
    <dbReference type="NCBI Taxonomy" id="36874"/>
    <lineage>
        <taxon>Bacteria</taxon>
        <taxon>Pseudomonadati</taxon>
        <taxon>Bacteroidota</taxon>
        <taxon>Bacteroidia</taxon>
        <taxon>Bacteroidales</taxon>
        <taxon>Porphyromonadaceae</taxon>
        <taxon>Porphyromonas</taxon>
    </lineage>
</organism>
<gene>
    <name evidence="1" type="ORF">HQ35_03765</name>
</gene>
<sequence length="84" mass="9561">MIYLDYDTDVLVSTSLFHKNTDNIQEIFCKINLKICFGMMCTWLCRGLGQKVFCLGAEYFLSNIGNISVEIQILSVSYATFCVI</sequence>
<proteinExistence type="predicted"/>
<accession>A0A099WXI5</accession>
<keyword evidence="2" id="KW-1185">Reference proteome</keyword>
<reference evidence="1 2" key="1">
    <citation type="submission" date="2014-08" db="EMBL/GenBank/DDBJ databases">
        <title>Porphyromonas cangingivalis strain:COT-109_OH1386 Genome sequencing.</title>
        <authorList>
            <person name="Wallis C."/>
            <person name="Deusch O."/>
            <person name="O'Flynn C."/>
            <person name="Davis I."/>
            <person name="Jospin G."/>
            <person name="Darling A.E."/>
            <person name="Coil D.A."/>
            <person name="Alexiev A."/>
            <person name="Horsfall A."/>
            <person name="Kirkwood N."/>
            <person name="Harris S."/>
            <person name="Eisen J.A."/>
        </authorList>
    </citation>
    <scope>NUCLEOTIDE SEQUENCE [LARGE SCALE GENOMIC DNA]</scope>
    <source>
        <strain evidence="2">COT-109 OH1386</strain>
    </source>
</reference>
<evidence type="ECO:0000313" key="1">
    <source>
        <dbReference type="EMBL" id="KGN81766.1"/>
    </source>
</evidence>
<dbReference type="EMBL" id="JQJD01000023">
    <property type="protein sequence ID" value="KGN81766.1"/>
    <property type="molecule type" value="Genomic_DNA"/>
</dbReference>
<evidence type="ECO:0000313" key="2">
    <source>
        <dbReference type="Proteomes" id="UP000030125"/>
    </source>
</evidence>
<dbReference type="Proteomes" id="UP000030125">
    <property type="component" value="Unassembled WGS sequence"/>
</dbReference>
<comment type="caution">
    <text evidence="1">The sequence shown here is derived from an EMBL/GenBank/DDBJ whole genome shotgun (WGS) entry which is preliminary data.</text>
</comment>
<protein>
    <submittedName>
        <fullName evidence="1">Uncharacterized protein</fullName>
    </submittedName>
</protein>